<feature type="compositionally biased region" description="Polar residues" evidence="1">
    <location>
        <begin position="82"/>
        <end position="123"/>
    </location>
</feature>
<reference evidence="2" key="1">
    <citation type="journal article" date="2020" name="Stud. Mycol.">
        <title>101 Dothideomycetes genomes: a test case for predicting lifestyles and emergence of pathogens.</title>
        <authorList>
            <person name="Haridas S."/>
            <person name="Albert R."/>
            <person name="Binder M."/>
            <person name="Bloem J."/>
            <person name="Labutti K."/>
            <person name="Salamov A."/>
            <person name="Andreopoulos B."/>
            <person name="Baker S."/>
            <person name="Barry K."/>
            <person name="Bills G."/>
            <person name="Bluhm B."/>
            <person name="Cannon C."/>
            <person name="Castanera R."/>
            <person name="Culley D."/>
            <person name="Daum C."/>
            <person name="Ezra D."/>
            <person name="Gonzalez J."/>
            <person name="Henrissat B."/>
            <person name="Kuo A."/>
            <person name="Liang C."/>
            <person name="Lipzen A."/>
            <person name="Lutzoni F."/>
            <person name="Magnuson J."/>
            <person name="Mondo S."/>
            <person name="Nolan M."/>
            <person name="Ohm R."/>
            <person name="Pangilinan J."/>
            <person name="Park H.-J."/>
            <person name="Ramirez L."/>
            <person name="Alfaro M."/>
            <person name="Sun H."/>
            <person name="Tritt A."/>
            <person name="Yoshinaga Y."/>
            <person name="Zwiers L.-H."/>
            <person name="Turgeon B."/>
            <person name="Goodwin S."/>
            <person name="Spatafora J."/>
            <person name="Crous P."/>
            <person name="Grigoriev I."/>
        </authorList>
    </citation>
    <scope>NUCLEOTIDE SEQUENCE</scope>
    <source>
        <strain evidence="2">CBS 133067</strain>
    </source>
</reference>
<comment type="caution">
    <text evidence="2">The sequence shown here is derived from an EMBL/GenBank/DDBJ whole genome shotgun (WGS) entry which is preliminary data.</text>
</comment>
<dbReference type="OrthoDB" id="2590867at2759"/>
<dbReference type="AlphaFoldDB" id="A0A9P4IFC5"/>
<dbReference type="Proteomes" id="UP000799772">
    <property type="component" value="Unassembled WGS sequence"/>
</dbReference>
<dbReference type="EMBL" id="ML978128">
    <property type="protein sequence ID" value="KAF2097186.1"/>
    <property type="molecule type" value="Genomic_DNA"/>
</dbReference>
<evidence type="ECO:0000313" key="2">
    <source>
        <dbReference type="EMBL" id="KAF2097186.1"/>
    </source>
</evidence>
<organism evidence="2 3">
    <name type="scientific">Rhizodiscina lignyota</name>
    <dbReference type="NCBI Taxonomy" id="1504668"/>
    <lineage>
        <taxon>Eukaryota</taxon>
        <taxon>Fungi</taxon>
        <taxon>Dikarya</taxon>
        <taxon>Ascomycota</taxon>
        <taxon>Pezizomycotina</taxon>
        <taxon>Dothideomycetes</taxon>
        <taxon>Pleosporomycetidae</taxon>
        <taxon>Aulographales</taxon>
        <taxon>Rhizodiscinaceae</taxon>
        <taxon>Rhizodiscina</taxon>
    </lineage>
</organism>
<evidence type="ECO:0000256" key="1">
    <source>
        <dbReference type="SAM" id="MobiDB-lite"/>
    </source>
</evidence>
<accession>A0A9P4IFC5</accession>
<keyword evidence="3" id="KW-1185">Reference proteome</keyword>
<sequence>MSNTGEKAGDAIKKAWGVVHGAGETIRGDINSFADSVTGTDKPHSKNHNIAARGIDEMETGRYHGTGAGVTPADTAEEKVNRTLQGETGDTGLAAQTNTGLGPQTNSGLGPQTHTGLGPQTHTHPGELGNA</sequence>
<evidence type="ECO:0000313" key="3">
    <source>
        <dbReference type="Proteomes" id="UP000799772"/>
    </source>
</evidence>
<protein>
    <submittedName>
        <fullName evidence="2">Uncharacterized protein</fullName>
    </submittedName>
</protein>
<gene>
    <name evidence="2" type="ORF">NA57DRAFT_77440</name>
</gene>
<proteinExistence type="predicted"/>
<feature type="region of interest" description="Disordered" evidence="1">
    <location>
        <begin position="55"/>
        <end position="131"/>
    </location>
</feature>
<name>A0A9P4IFC5_9PEZI</name>